<accession>A0A9D3YAP5</accession>
<keyword evidence="3" id="KW-1185">Reference proteome</keyword>
<gene>
    <name evidence="2" type="ORF">DPMN_082487</name>
</gene>
<reference evidence="2" key="1">
    <citation type="journal article" date="2019" name="bioRxiv">
        <title>The Genome of the Zebra Mussel, Dreissena polymorpha: A Resource for Invasive Species Research.</title>
        <authorList>
            <person name="McCartney M.A."/>
            <person name="Auch B."/>
            <person name="Kono T."/>
            <person name="Mallez S."/>
            <person name="Zhang Y."/>
            <person name="Obille A."/>
            <person name="Becker A."/>
            <person name="Abrahante J.E."/>
            <person name="Garbe J."/>
            <person name="Badalamenti J.P."/>
            <person name="Herman A."/>
            <person name="Mangelson H."/>
            <person name="Liachko I."/>
            <person name="Sullivan S."/>
            <person name="Sone E.D."/>
            <person name="Koren S."/>
            <person name="Silverstein K.A.T."/>
            <person name="Beckman K.B."/>
            <person name="Gohl D.M."/>
        </authorList>
    </citation>
    <scope>NUCLEOTIDE SEQUENCE</scope>
    <source>
        <strain evidence="2">Duluth1</strain>
        <tissue evidence="2">Whole animal</tissue>
    </source>
</reference>
<keyword evidence="1" id="KW-1133">Transmembrane helix</keyword>
<dbReference type="EMBL" id="JAIWYP010000016">
    <property type="protein sequence ID" value="KAH3695039.1"/>
    <property type="molecule type" value="Genomic_DNA"/>
</dbReference>
<proteinExistence type="predicted"/>
<dbReference type="Proteomes" id="UP000828390">
    <property type="component" value="Unassembled WGS sequence"/>
</dbReference>
<keyword evidence="1" id="KW-0812">Transmembrane</keyword>
<organism evidence="2 3">
    <name type="scientific">Dreissena polymorpha</name>
    <name type="common">Zebra mussel</name>
    <name type="synonym">Mytilus polymorpha</name>
    <dbReference type="NCBI Taxonomy" id="45954"/>
    <lineage>
        <taxon>Eukaryota</taxon>
        <taxon>Metazoa</taxon>
        <taxon>Spiralia</taxon>
        <taxon>Lophotrochozoa</taxon>
        <taxon>Mollusca</taxon>
        <taxon>Bivalvia</taxon>
        <taxon>Autobranchia</taxon>
        <taxon>Heteroconchia</taxon>
        <taxon>Euheterodonta</taxon>
        <taxon>Imparidentia</taxon>
        <taxon>Neoheterodontei</taxon>
        <taxon>Myida</taxon>
        <taxon>Dreissenoidea</taxon>
        <taxon>Dreissenidae</taxon>
        <taxon>Dreissena</taxon>
    </lineage>
</organism>
<sequence>MHLHHLLRRCHKRICKGRQQRWGTGCHGNFPEIRRRQQGRCEVRRRQARMQGLLLLLLLLGLSAPVCTHG</sequence>
<keyword evidence="1" id="KW-0472">Membrane</keyword>
<evidence type="ECO:0000313" key="2">
    <source>
        <dbReference type="EMBL" id="KAH3695039.1"/>
    </source>
</evidence>
<dbReference type="AlphaFoldDB" id="A0A9D3YAP5"/>
<evidence type="ECO:0000256" key="1">
    <source>
        <dbReference type="SAM" id="Phobius"/>
    </source>
</evidence>
<name>A0A9D3YAP5_DREPO</name>
<comment type="caution">
    <text evidence="2">The sequence shown here is derived from an EMBL/GenBank/DDBJ whole genome shotgun (WGS) entry which is preliminary data.</text>
</comment>
<feature type="transmembrane region" description="Helical" evidence="1">
    <location>
        <begin position="48"/>
        <end position="66"/>
    </location>
</feature>
<protein>
    <submittedName>
        <fullName evidence="2">Uncharacterized protein</fullName>
    </submittedName>
</protein>
<evidence type="ECO:0000313" key="3">
    <source>
        <dbReference type="Proteomes" id="UP000828390"/>
    </source>
</evidence>
<reference evidence="2" key="2">
    <citation type="submission" date="2020-11" db="EMBL/GenBank/DDBJ databases">
        <authorList>
            <person name="McCartney M.A."/>
            <person name="Auch B."/>
            <person name="Kono T."/>
            <person name="Mallez S."/>
            <person name="Becker A."/>
            <person name="Gohl D.M."/>
            <person name="Silverstein K.A.T."/>
            <person name="Koren S."/>
            <person name="Bechman K.B."/>
            <person name="Herman A."/>
            <person name="Abrahante J.E."/>
            <person name="Garbe J."/>
        </authorList>
    </citation>
    <scope>NUCLEOTIDE SEQUENCE</scope>
    <source>
        <strain evidence="2">Duluth1</strain>
        <tissue evidence="2">Whole animal</tissue>
    </source>
</reference>